<reference evidence="4" key="3">
    <citation type="submission" date="2016-02" db="EMBL/GenBank/DDBJ databases">
        <title>Draft genome of pathogenic Streptomyces sp. in Japan.</title>
        <authorList>
            <person name="Tomihama T."/>
            <person name="Ikenaga M."/>
            <person name="Sakai M."/>
            <person name="Okubo T."/>
            <person name="Ikeda S."/>
        </authorList>
    </citation>
    <scope>NUCLEOTIDE SEQUENCE [LARGE SCALE GENOMIC DNA]</scope>
    <source>
        <strain evidence="4">S58</strain>
    </source>
</reference>
<dbReference type="RefSeq" id="WP_059083144.1">
    <property type="nucleotide sequence ID" value="NZ_BCMM01000034.1"/>
</dbReference>
<dbReference type="Proteomes" id="UP000067448">
    <property type="component" value="Unassembled WGS sequence"/>
</dbReference>
<dbReference type="AlphaFoldDB" id="A0A124C4X4"/>
<protein>
    <recommendedName>
        <fullName evidence="5">Sulfatase</fullName>
    </recommendedName>
</protein>
<organism evidence="3 4">
    <name type="scientific">Streptomyces scabiei</name>
    <dbReference type="NCBI Taxonomy" id="1930"/>
    <lineage>
        <taxon>Bacteria</taxon>
        <taxon>Bacillati</taxon>
        <taxon>Actinomycetota</taxon>
        <taxon>Actinomycetes</taxon>
        <taxon>Kitasatosporales</taxon>
        <taxon>Streptomycetaceae</taxon>
        <taxon>Streptomyces</taxon>
    </lineage>
</organism>
<feature type="compositionally biased region" description="Low complexity" evidence="1">
    <location>
        <begin position="41"/>
        <end position="53"/>
    </location>
</feature>
<feature type="region of interest" description="Disordered" evidence="1">
    <location>
        <begin position="1"/>
        <end position="55"/>
    </location>
</feature>
<gene>
    <name evidence="3" type="ORF">SsS58_06226</name>
</gene>
<evidence type="ECO:0000256" key="1">
    <source>
        <dbReference type="SAM" id="MobiDB-lite"/>
    </source>
</evidence>
<comment type="caution">
    <text evidence="3">The sequence shown here is derived from an EMBL/GenBank/DDBJ whole genome shotgun (WGS) entry which is preliminary data.</text>
</comment>
<dbReference type="SUPFAM" id="SSF53649">
    <property type="entry name" value="Alkaline phosphatase-like"/>
    <property type="match status" value="1"/>
</dbReference>
<evidence type="ECO:0008006" key="5">
    <source>
        <dbReference type="Google" id="ProtNLM"/>
    </source>
</evidence>
<evidence type="ECO:0000256" key="2">
    <source>
        <dbReference type="SAM" id="Phobius"/>
    </source>
</evidence>
<dbReference type="EMBL" id="BCMM01000034">
    <property type="protein sequence ID" value="GAQ65811.1"/>
    <property type="molecule type" value="Genomic_DNA"/>
</dbReference>
<feature type="compositionally biased region" description="Low complexity" evidence="1">
    <location>
        <begin position="25"/>
        <end position="34"/>
    </location>
</feature>
<keyword evidence="2" id="KW-0472">Membrane</keyword>
<feature type="transmembrane region" description="Helical" evidence="2">
    <location>
        <begin position="130"/>
        <end position="148"/>
    </location>
</feature>
<reference evidence="3 4" key="2">
    <citation type="journal article" date="2016" name="Genome Announc.">
        <title>Draft Genome Sequences of Streptomyces scabiei S58, Streptomyces turgidiscabies T45, and Streptomyces acidiscabies a10, the Pathogens of Potato Common Scab, Isolated in Japan.</title>
        <authorList>
            <person name="Tomihama T."/>
            <person name="Nishi Y."/>
            <person name="Sakai M."/>
            <person name="Ikenaga M."/>
            <person name="Okubo T."/>
            <person name="Ikeda S."/>
        </authorList>
    </citation>
    <scope>NUCLEOTIDE SEQUENCE [LARGE SCALE GENOMIC DNA]</scope>
    <source>
        <strain evidence="3 4">S58</strain>
    </source>
</reference>
<feature type="transmembrane region" description="Helical" evidence="2">
    <location>
        <begin position="187"/>
        <end position="210"/>
    </location>
</feature>
<dbReference type="Gene3D" id="3.40.720.10">
    <property type="entry name" value="Alkaline Phosphatase, subunit A"/>
    <property type="match status" value="1"/>
</dbReference>
<sequence>MSLFTRSSPSPDTDDTDGADGTDGTGAPSTAAPTAEPPSEPSSGPIDDPSSGRPARRWRRYRAAFREKYPRAARGLSWTVTALAAALVFFALFMPGKAEYFEARQFLRIPVEPILAAALLLVLPRRPRLAGAVVIGVGLAALVVVKALDIGFNQFLGRGFNVVLDWGLLDDAESYVRDTLGGAGARAAVLVLVVLVLLLFAVMALAVLRLTRLLVRDRERTTKGIVVAGTVWITCAALGLTPLDDTAVASRSTIGFVQDRWGRVQETLRDEAAFAEEVKKDRFAEVPADRLLTGLRGKDVTIAFIESYGRAALQDPAIAPGVNGALDEEGKALAEAGFAAKSGWLTSATYGGSSWLGHSTFLTGLWIDNQSRYRTVTAGDRLTLPGAFGRTGAWRTVGVVPGVRYNWPEGDFYGFDKVYDSRDVGYRGPKFSWSTMPDQYALTAFERLEAAKKRDKPLMAEIILTSSHQPWAPLPKMIGWDAVGDGSVYRAVEKAGKDPADVFTDPVKVKEEYGRSVQYSLHSLLQYLKRYGDKNSVLVFLGDHQPMARVSGDGASHDVPVTVVAHDPKVLDRIDDWGWSDGLRPGADAPVWRMDSFRDRFLTAYGEEPKAAGTPVP</sequence>
<evidence type="ECO:0000313" key="4">
    <source>
        <dbReference type="Proteomes" id="UP000067448"/>
    </source>
</evidence>
<feature type="transmembrane region" description="Helical" evidence="2">
    <location>
        <begin position="75"/>
        <end position="94"/>
    </location>
</feature>
<name>A0A124C4X4_STRSC</name>
<accession>A0A124C4X4</accession>
<dbReference type="InterPro" id="IPR017850">
    <property type="entry name" value="Alkaline_phosphatase_core_sf"/>
</dbReference>
<evidence type="ECO:0000313" key="3">
    <source>
        <dbReference type="EMBL" id="GAQ65811.1"/>
    </source>
</evidence>
<proteinExistence type="predicted"/>
<reference evidence="4" key="1">
    <citation type="submission" date="2015-11" db="EMBL/GenBank/DDBJ databases">
        <authorList>
            <consortium name="Cross-ministerial Strategic Innovation Promotion Program (SIP) consortium"/>
            <person name="Tomihama T."/>
            <person name="Ikenaga M."/>
            <person name="Sakai M."/>
            <person name="Okubo T."/>
            <person name="Ikeda S."/>
        </authorList>
    </citation>
    <scope>NUCLEOTIDE SEQUENCE [LARGE SCALE GENOMIC DNA]</scope>
    <source>
        <strain evidence="4">S58</strain>
    </source>
</reference>
<feature type="transmembrane region" description="Helical" evidence="2">
    <location>
        <begin position="222"/>
        <end position="243"/>
    </location>
</feature>
<feature type="transmembrane region" description="Helical" evidence="2">
    <location>
        <begin position="106"/>
        <end position="123"/>
    </location>
</feature>
<keyword evidence="2" id="KW-1133">Transmembrane helix</keyword>
<dbReference type="OrthoDB" id="1376015at2"/>
<keyword evidence="2" id="KW-0812">Transmembrane</keyword>